<keyword evidence="4" id="KW-1185">Reference proteome</keyword>
<dbReference type="Proteomes" id="UP000011645">
    <property type="component" value="Unassembled WGS sequence"/>
</dbReference>
<dbReference type="HOGENOM" id="CLU_1582852_0_0_2"/>
<dbReference type="RefSeq" id="WP_008414582.1">
    <property type="nucleotide sequence ID" value="NC_014297.1"/>
</dbReference>
<name>D8J9N5_HALJB</name>
<reference evidence="2 4" key="2">
    <citation type="journal article" date="2014" name="PLoS Genet.">
        <title>Phylogenetically driven sequencing of extremely halophilic archaea reveals strategies for static and dynamic osmo-response.</title>
        <authorList>
            <person name="Becker E.A."/>
            <person name="Seitzer P.M."/>
            <person name="Tritt A."/>
            <person name="Larsen D."/>
            <person name="Krusor M."/>
            <person name="Yao A.I."/>
            <person name="Wu D."/>
            <person name="Madern D."/>
            <person name="Eisen J.A."/>
            <person name="Darling A.E."/>
            <person name="Facciotti M.T."/>
        </authorList>
    </citation>
    <scope>NUCLEOTIDE SEQUENCE [LARGE SCALE GENOMIC DNA]</scope>
    <source>
        <strain evidence="2">B3</strain>
        <strain evidence="4">DSM 18796 / CECT 7217 / JCM 14584 / KCTC 4019 / B3</strain>
    </source>
</reference>
<dbReference type="GeneID" id="9418860"/>
<dbReference type="EMBL" id="CP002062">
    <property type="protein sequence ID" value="ADJ14447.1"/>
    <property type="molecule type" value="Genomic_DNA"/>
</dbReference>
<sequence length="168" mass="18997">MHLQKFPVRLYWKMGDDGGEVPACNIKNPDESDAAQLVYDAYDVASFDELAEKVFGTTDRMPFGSSEQRVGVLVDEPGENEEFFTDRELLGFADILDEELADGLIELYGDIPSLCETVRGGHAGAIWEDADIEGFEWTDKIPENREIERSMKQAKVWEEPENVTADDW</sequence>
<dbReference type="EMBL" id="AOHV01000010">
    <property type="protein sequence ID" value="ELY40163.1"/>
    <property type="molecule type" value="Genomic_DNA"/>
</dbReference>
<protein>
    <submittedName>
        <fullName evidence="1">Uncharacterized protein</fullName>
    </submittedName>
</protein>
<reference evidence="1 3" key="1">
    <citation type="journal article" date="2010" name="J. Bacteriol.">
        <title>Complete genome sequence of Halalkalicoccus jeotgali B3(T), an extremely halophilic archaeon.</title>
        <authorList>
            <person name="Roh S.W."/>
            <person name="Nam Y.D."/>
            <person name="Nam S.H."/>
            <person name="Choi S.H."/>
            <person name="Park H.S."/>
            <person name="Bae J.W."/>
        </authorList>
    </citation>
    <scope>NUCLEOTIDE SEQUENCE [LARGE SCALE GENOMIC DNA]</scope>
    <source>
        <strain evidence="1">B3</strain>
        <strain evidence="3">DSM 18796 / CECT 7217 / JCM 14584 / KCTC 4019 / B3</strain>
    </source>
</reference>
<dbReference type="PATRIC" id="fig|795797.18.peg.1059"/>
<accession>D8J9N5</accession>
<dbReference type="KEGG" id="hje:HacjB3_05280"/>
<gene>
    <name evidence="1" type="ordered locus">HacjB3_05280</name>
    <name evidence="2" type="ORF">C497_03665</name>
</gene>
<evidence type="ECO:0000313" key="4">
    <source>
        <dbReference type="Proteomes" id="UP000011645"/>
    </source>
</evidence>
<evidence type="ECO:0000313" key="3">
    <source>
        <dbReference type="Proteomes" id="UP000000390"/>
    </source>
</evidence>
<evidence type="ECO:0000313" key="2">
    <source>
        <dbReference type="EMBL" id="ELY40163.1"/>
    </source>
</evidence>
<dbReference type="STRING" id="795797.HacjB3_05280"/>
<dbReference type="AlphaFoldDB" id="D8J9N5"/>
<evidence type="ECO:0000313" key="1">
    <source>
        <dbReference type="EMBL" id="ADJ14447.1"/>
    </source>
</evidence>
<dbReference type="Proteomes" id="UP000000390">
    <property type="component" value="Chromosome"/>
</dbReference>
<proteinExistence type="predicted"/>
<organism evidence="1 3">
    <name type="scientific">Halalkalicoccus jeotgali (strain DSM 18796 / CECT 7217 / JCM 14584 / KCTC 4019 / B3)</name>
    <dbReference type="NCBI Taxonomy" id="795797"/>
    <lineage>
        <taxon>Archaea</taxon>
        <taxon>Methanobacteriati</taxon>
        <taxon>Methanobacteriota</taxon>
        <taxon>Stenosarchaea group</taxon>
        <taxon>Halobacteria</taxon>
        <taxon>Halobacteriales</taxon>
        <taxon>Halococcaceae</taxon>
        <taxon>Halalkalicoccus</taxon>
    </lineage>
</organism>